<protein>
    <submittedName>
        <fullName evidence="2">Uncharacterized protein</fullName>
    </submittedName>
</protein>
<feature type="compositionally biased region" description="Basic residues" evidence="1">
    <location>
        <begin position="181"/>
        <end position="192"/>
    </location>
</feature>
<proteinExistence type="predicted"/>
<dbReference type="EMBL" id="JAUKUD010000002">
    <property type="protein sequence ID" value="KAK0751543.1"/>
    <property type="molecule type" value="Genomic_DNA"/>
</dbReference>
<accession>A0AA40K9Y7</accession>
<dbReference type="AlphaFoldDB" id="A0AA40K9Y7"/>
<feature type="region of interest" description="Disordered" evidence="1">
    <location>
        <begin position="161"/>
        <end position="195"/>
    </location>
</feature>
<name>A0AA40K9Y7_9PEZI</name>
<evidence type="ECO:0000256" key="1">
    <source>
        <dbReference type="SAM" id="MobiDB-lite"/>
    </source>
</evidence>
<feature type="region of interest" description="Disordered" evidence="1">
    <location>
        <begin position="95"/>
        <end position="116"/>
    </location>
</feature>
<organism evidence="2 3">
    <name type="scientific">Schizothecium vesticola</name>
    <dbReference type="NCBI Taxonomy" id="314040"/>
    <lineage>
        <taxon>Eukaryota</taxon>
        <taxon>Fungi</taxon>
        <taxon>Dikarya</taxon>
        <taxon>Ascomycota</taxon>
        <taxon>Pezizomycotina</taxon>
        <taxon>Sordariomycetes</taxon>
        <taxon>Sordariomycetidae</taxon>
        <taxon>Sordariales</taxon>
        <taxon>Schizotheciaceae</taxon>
        <taxon>Schizothecium</taxon>
    </lineage>
</organism>
<keyword evidence="3" id="KW-1185">Reference proteome</keyword>
<comment type="caution">
    <text evidence="2">The sequence shown here is derived from an EMBL/GenBank/DDBJ whole genome shotgun (WGS) entry which is preliminary data.</text>
</comment>
<gene>
    <name evidence="2" type="ORF">B0T18DRAFT_70965</name>
</gene>
<feature type="compositionally biased region" description="Polar residues" evidence="1">
    <location>
        <begin position="105"/>
        <end position="116"/>
    </location>
</feature>
<sequence>MPWRHAPLSVIVSAPLWCGRFRRATGRSWVCYHLQASGTWCQQYQQERRNGGTADALAAWPPASFHPPRRADGGVCAMLKFSRLFFSKFRRRSVPSGRLPKEPESQSQVGWRRSSTGPTVSRTGFIAVRSLGALQQRFTAGCRMRQAWMSFLQDQGAHSPQCAECAQDPAGSSPLRDVLGRRGRPKRRRHQRTPAAIPMWDNHDRIG</sequence>
<evidence type="ECO:0000313" key="2">
    <source>
        <dbReference type="EMBL" id="KAK0751543.1"/>
    </source>
</evidence>
<evidence type="ECO:0000313" key="3">
    <source>
        <dbReference type="Proteomes" id="UP001172155"/>
    </source>
</evidence>
<dbReference type="Proteomes" id="UP001172155">
    <property type="component" value="Unassembled WGS sequence"/>
</dbReference>
<reference evidence="2" key="1">
    <citation type="submission" date="2023-06" db="EMBL/GenBank/DDBJ databases">
        <title>Genome-scale phylogeny and comparative genomics of the fungal order Sordariales.</title>
        <authorList>
            <consortium name="Lawrence Berkeley National Laboratory"/>
            <person name="Hensen N."/>
            <person name="Bonometti L."/>
            <person name="Westerberg I."/>
            <person name="Brannstrom I.O."/>
            <person name="Guillou S."/>
            <person name="Cros-Aarteil S."/>
            <person name="Calhoun S."/>
            <person name="Haridas S."/>
            <person name="Kuo A."/>
            <person name="Mondo S."/>
            <person name="Pangilinan J."/>
            <person name="Riley R."/>
            <person name="LaButti K."/>
            <person name="Andreopoulos B."/>
            <person name="Lipzen A."/>
            <person name="Chen C."/>
            <person name="Yanf M."/>
            <person name="Daum C."/>
            <person name="Ng V."/>
            <person name="Clum A."/>
            <person name="Steindorff A."/>
            <person name="Ohm R."/>
            <person name="Martin F."/>
            <person name="Silar P."/>
            <person name="Natvig D."/>
            <person name="Lalanne C."/>
            <person name="Gautier V."/>
            <person name="Ament-velasquez S.L."/>
            <person name="Kruys A."/>
            <person name="Hutchinson M.I."/>
            <person name="Powell A.J."/>
            <person name="Barry K."/>
            <person name="Miller A.N."/>
            <person name="Grigoriev I.V."/>
            <person name="Debuchy R."/>
            <person name="Gladieux P."/>
            <person name="Thoren M.H."/>
            <person name="Johannesson H."/>
        </authorList>
    </citation>
    <scope>NUCLEOTIDE SEQUENCE</scope>
    <source>
        <strain evidence="2">SMH3187-1</strain>
    </source>
</reference>